<keyword evidence="13" id="KW-1185">Reference proteome</keyword>
<gene>
    <name evidence="12" type="ORF">CUU66_07555</name>
</gene>
<organism evidence="12 13">
    <name type="scientific">Peribacillus deserti</name>
    <dbReference type="NCBI Taxonomy" id="673318"/>
    <lineage>
        <taxon>Bacteria</taxon>
        <taxon>Bacillati</taxon>
        <taxon>Bacillota</taxon>
        <taxon>Bacilli</taxon>
        <taxon>Bacillales</taxon>
        <taxon>Bacillaceae</taxon>
        <taxon>Peribacillus</taxon>
    </lineage>
</organism>
<evidence type="ECO:0000256" key="4">
    <source>
        <dbReference type="ARBA" id="ARBA00022806"/>
    </source>
</evidence>
<evidence type="ECO:0000256" key="3">
    <source>
        <dbReference type="ARBA" id="ARBA00022801"/>
    </source>
</evidence>
<dbReference type="OrthoDB" id="9765670at2"/>
<dbReference type="EMBL" id="PGUY01000021">
    <property type="protein sequence ID" value="PLT30506.1"/>
    <property type="molecule type" value="Genomic_DNA"/>
</dbReference>
<evidence type="ECO:0000256" key="5">
    <source>
        <dbReference type="ARBA" id="ARBA00022840"/>
    </source>
</evidence>
<dbReference type="Proteomes" id="UP000234748">
    <property type="component" value="Unassembled WGS sequence"/>
</dbReference>
<proteinExistence type="inferred from homology"/>
<dbReference type="PANTHER" id="PTHR11070:SF67">
    <property type="entry name" value="DNA 3'-5' HELICASE"/>
    <property type="match status" value="1"/>
</dbReference>
<dbReference type="InterPro" id="IPR000212">
    <property type="entry name" value="DNA_helicase_UvrD/REP"/>
</dbReference>
<dbReference type="Pfam" id="PF13361">
    <property type="entry name" value="UvrD_C"/>
    <property type="match status" value="1"/>
</dbReference>
<dbReference type="GO" id="GO:0003677">
    <property type="term" value="F:DNA binding"/>
    <property type="evidence" value="ECO:0007669"/>
    <property type="project" value="InterPro"/>
</dbReference>
<dbReference type="InterPro" id="IPR013986">
    <property type="entry name" value="DExx_box_DNA_helicase_dom_sf"/>
</dbReference>
<dbReference type="Pfam" id="PF00580">
    <property type="entry name" value="UvrD-helicase"/>
    <property type="match status" value="1"/>
</dbReference>
<keyword evidence="3 10" id="KW-0378">Hydrolase</keyword>
<dbReference type="Gene3D" id="1.10.10.160">
    <property type="match status" value="1"/>
</dbReference>
<protein>
    <recommendedName>
        <fullName evidence="8">DNA 3'-5' helicase</fullName>
        <ecNumber evidence="8">5.6.2.4</ecNumber>
    </recommendedName>
</protein>
<evidence type="ECO:0000256" key="2">
    <source>
        <dbReference type="ARBA" id="ARBA00022741"/>
    </source>
</evidence>
<dbReference type="PANTHER" id="PTHR11070">
    <property type="entry name" value="UVRD / RECB / PCRA DNA HELICASE FAMILY MEMBER"/>
    <property type="match status" value="1"/>
</dbReference>
<dbReference type="EC" id="5.6.2.4" evidence="8"/>
<evidence type="ECO:0000256" key="1">
    <source>
        <dbReference type="ARBA" id="ARBA00009922"/>
    </source>
</evidence>
<feature type="binding site" evidence="10">
    <location>
        <begin position="22"/>
        <end position="29"/>
    </location>
    <ligand>
        <name>ATP</name>
        <dbReference type="ChEBI" id="CHEBI:30616"/>
    </ligand>
</feature>
<dbReference type="PROSITE" id="PS51198">
    <property type="entry name" value="UVRD_HELICASE_ATP_BIND"/>
    <property type="match status" value="1"/>
</dbReference>
<keyword evidence="2 10" id="KW-0547">Nucleotide-binding</keyword>
<dbReference type="InterPro" id="IPR027417">
    <property type="entry name" value="P-loop_NTPase"/>
</dbReference>
<feature type="domain" description="UvrD-like helicase ATP-binding" evidence="11">
    <location>
        <begin position="1"/>
        <end position="266"/>
    </location>
</feature>
<accession>A0A2N5M833</accession>
<dbReference type="Gene3D" id="3.40.50.300">
    <property type="entry name" value="P-loop containing nucleotide triphosphate hydrolases"/>
    <property type="match status" value="2"/>
</dbReference>
<evidence type="ECO:0000313" key="12">
    <source>
        <dbReference type="EMBL" id="PLT30506.1"/>
    </source>
</evidence>
<comment type="catalytic activity">
    <reaction evidence="7">
        <text>Couples ATP hydrolysis with the unwinding of duplex DNA by translocating in the 3'-5' direction.</text>
        <dbReference type="EC" id="5.6.2.4"/>
    </reaction>
</comment>
<sequence length="567" mass="66024">MYKPTTQQQKILECSGNCVVVAGPGSGKTTTIAHKICSVVDCLNWYEGVAAISYTNKASGELREKTKSICSDLKNSYFSTIDSFYIGNIIIPFGKRFFGIPNKKLSVENLDDYYSDLISNILAEIEGILFKFRDYSIKQLEENQINLINELKESTLHFIAQKFKDGMMDLRLVGVLSNLIFLSSKACRKYFASRFKYIFIDEFQDSGQNQYLLFLRIAEIGVKCWAIGDINQSIFRFAKKDAKYLKELLSNKEFNKFPMNINHRCHPSINVYSRKLLGFDETVVEKDNRVFEVFVDGTEYDIGVWFNQNLALIKKQFNLKHNSQIGILAKKNITLEKFLERIDIPHKLFNKTILDEDRSLCSGLLGALLTMSLDEKQTVYNFIDEYLDREISRERYRVQKTTKLVKAFRENLVEFHQDFNDTTEIIIKIFKDLCGVVYPDIDDQRAVLHLEYILDNKRKLNDFLPAKDNEIQLMNLYKSKGLEFEVVVHLDLYQFLLPEFDWIKYQDYENYSDSLNLHYVGITRAKSALFLMSSSLRYQAAKDKFIPAQKSEFLTDLEVFQSKWVQV</sequence>
<evidence type="ECO:0000256" key="10">
    <source>
        <dbReference type="PROSITE-ProRule" id="PRU00560"/>
    </source>
</evidence>
<evidence type="ECO:0000256" key="9">
    <source>
        <dbReference type="ARBA" id="ARBA00048988"/>
    </source>
</evidence>
<evidence type="ECO:0000256" key="6">
    <source>
        <dbReference type="ARBA" id="ARBA00023235"/>
    </source>
</evidence>
<evidence type="ECO:0000256" key="7">
    <source>
        <dbReference type="ARBA" id="ARBA00034617"/>
    </source>
</evidence>
<dbReference type="GO" id="GO:0005524">
    <property type="term" value="F:ATP binding"/>
    <property type="evidence" value="ECO:0007669"/>
    <property type="project" value="UniProtKB-UniRule"/>
</dbReference>
<dbReference type="SUPFAM" id="SSF52540">
    <property type="entry name" value="P-loop containing nucleoside triphosphate hydrolases"/>
    <property type="match status" value="1"/>
</dbReference>
<dbReference type="InterPro" id="IPR014017">
    <property type="entry name" value="DNA_helicase_UvrD-like_C"/>
</dbReference>
<comment type="caution">
    <text evidence="12">The sequence shown here is derived from an EMBL/GenBank/DDBJ whole genome shotgun (WGS) entry which is preliminary data.</text>
</comment>
<comment type="catalytic activity">
    <reaction evidence="9">
        <text>ATP + H2O = ADP + phosphate + H(+)</text>
        <dbReference type="Rhea" id="RHEA:13065"/>
        <dbReference type="ChEBI" id="CHEBI:15377"/>
        <dbReference type="ChEBI" id="CHEBI:15378"/>
        <dbReference type="ChEBI" id="CHEBI:30616"/>
        <dbReference type="ChEBI" id="CHEBI:43474"/>
        <dbReference type="ChEBI" id="CHEBI:456216"/>
        <dbReference type="EC" id="5.6.2.4"/>
    </reaction>
</comment>
<name>A0A2N5M833_9BACI</name>
<keyword evidence="6" id="KW-0413">Isomerase</keyword>
<dbReference type="GO" id="GO:0016887">
    <property type="term" value="F:ATP hydrolysis activity"/>
    <property type="evidence" value="ECO:0007669"/>
    <property type="project" value="RHEA"/>
</dbReference>
<dbReference type="InterPro" id="IPR014016">
    <property type="entry name" value="UvrD-like_ATP-bd"/>
</dbReference>
<evidence type="ECO:0000259" key="11">
    <source>
        <dbReference type="PROSITE" id="PS51198"/>
    </source>
</evidence>
<comment type="similarity">
    <text evidence="1">Belongs to the helicase family. UvrD subfamily.</text>
</comment>
<keyword evidence="5 10" id="KW-0067">ATP-binding</keyword>
<keyword evidence="4 10" id="KW-0347">Helicase</keyword>
<dbReference type="AlphaFoldDB" id="A0A2N5M833"/>
<dbReference type="RefSeq" id="WP_101641068.1">
    <property type="nucleotide sequence ID" value="NZ_PGUY01000021.1"/>
</dbReference>
<dbReference type="GO" id="GO:0043138">
    <property type="term" value="F:3'-5' DNA helicase activity"/>
    <property type="evidence" value="ECO:0007669"/>
    <property type="project" value="UniProtKB-EC"/>
</dbReference>
<dbReference type="GO" id="GO:0005829">
    <property type="term" value="C:cytosol"/>
    <property type="evidence" value="ECO:0007669"/>
    <property type="project" value="TreeGrafter"/>
</dbReference>
<reference evidence="12 13" key="1">
    <citation type="submission" date="2017-11" db="EMBL/GenBank/DDBJ databases">
        <title>Comparitive Functional Genomics of Dry Heat Resistant strains isolated from the Viking Spacecraft.</title>
        <authorList>
            <person name="Seuylemezian A."/>
            <person name="Cooper K."/>
            <person name="Vaishampayan P."/>
        </authorList>
    </citation>
    <scope>NUCLEOTIDE SEQUENCE [LARGE SCALE GENOMIC DNA]</scope>
    <source>
        <strain evidence="12 13">V1-29</strain>
    </source>
</reference>
<evidence type="ECO:0000256" key="8">
    <source>
        <dbReference type="ARBA" id="ARBA00034808"/>
    </source>
</evidence>
<evidence type="ECO:0000313" key="13">
    <source>
        <dbReference type="Proteomes" id="UP000234748"/>
    </source>
</evidence>
<dbReference type="GO" id="GO:0000725">
    <property type="term" value="P:recombinational repair"/>
    <property type="evidence" value="ECO:0007669"/>
    <property type="project" value="TreeGrafter"/>
</dbReference>